<evidence type="ECO:0000313" key="1">
    <source>
        <dbReference type="EMBL" id="MBB5728260.1"/>
    </source>
</evidence>
<accession>A0A7W9BQQ1</accession>
<evidence type="ECO:0000313" key="2">
    <source>
        <dbReference type="Proteomes" id="UP000546701"/>
    </source>
</evidence>
<organism evidence="1 2">
    <name type="scientific">Sphingomonas prati</name>
    <dbReference type="NCBI Taxonomy" id="1843237"/>
    <lineage>
        <taxon>Bacteria</taxon>
        <taxon>Pseudomonadati</taxon>
        <taxon>Pseudomonadota</taxon>
        <taxon>Alphaproteobacteria</taxon>
        <taxon>Sphingomonadales</taxon>
        <taxon>Sphingomonadaceae</taxon>
        <taxon>Sphingomonas</taxon>
    </lineage>
</organism>
<dbReference type="Proteomes" id="UP000546701">
    <property type="component" value="Unassembled WGS sequence"/>
</dbReference>
<dbReference type="EMBL" id="JACIJR010000002">
    <property type="protein sequence ID" value="MBB5728260.1"/>
    <property type="molecule type" value="Genomic_DNA"/>
</dbReference>
<protein>
    <submittedName>
        <fullName evidence="1">Uncharacterized protein</fullName>
    </submittedName>
</protein>
<keyword evidence="2" id="KW-1185">Reference proteome</keyword>
<dbReference type="AlphaFoldDB" id="A0A7W9BQQ1"/>
<comment type="caution">
    <text evidence="1">The sequence shown here is derived from an EMBL/GenBank/DDBJ whole genome shotgun (WGS) entry which is preliminary data.</text>
</comment>
<dbReference type="RefSeq" id="WP_157177318.1">
    <property type="nucleotide sequence ID" value="NZ_BMJP01000001.1"/>
</dbReference>
<name>A0A7W9BQQ1_9SPHN</name>
<proteinExistence type="predicted"/>
<reference evidence="1 2" key="1">
    <citation type="submission" date="2020-08" db="EMBL/GenBank/DDBJ databases">
        <title>Genomic Encyclopedia of Type Strains, Phase IV (KMG-IV): sequencing the most valuable type-strain genomes for metagenomic binning, comparative biology and taxonomic classification.</title>
        <authorList>
            <person name="Goeker M."/>
        </authorList>
    </citation>
    <scope>NUCLEOTIDE SEQUENCE [LARGE SCALE GENOMIC DNA]</scope>
    <source>
        <strain evidence="1 2">DSM 103336</strain>
    </source>
</reference>
<sequence length="136" mass="14555">MIPVDEESFAGLVARFEELLDRQDAAVMRVVVMTIASPGPVDLSTADHGGKRIRINSVGVCDVRLPQSSPVGTVFLPRQTNTGQLRFLPFGTSVLRNGLNHNGTARQYAAVSLTCERNDDGNSAVWMLDGDTAAVG</sequence>
<gene>
    <name evidence="1" type="ORF">FHS99_000730</name>
</gene>